<geneLocation type="chloroplast" evidence="1"/>
<gene>
    <name evidence="1" type="primary">atpD</name>
    <name evidence="1" type="ORF">Naga00025</name>
</gene>
<dbReference type="AlphaFoldDB" id="A0A023PL12"/>
<keyword evidence="1" id="KW-0150">Chloroplast</keyword>
<sequence length="232" mass="27063">MGCLDKVQLSQNLIQNFVKSFQAVPNAYDMYHIGVWFKTLSYYTAQTFPSIETIPKQAKTNLNSSLVNQSFKNNIRYKIAARRKDSEDFVIWKLLLPAWKSSFSHDFDLVFGKWFYESFRNRIVSSLISVFPSVFDRICRLHRLRIIDEICTVSDWASSFSSDKLLDKLSDVLDFTDENPERLNPSDHSFLIKKQVTSKNIVRGYTCRVDSVVFNFTTNRLLGSQLIENFYD</sequence>
<reference evidence="1" key="1">
    <citation type="journal article" date="2014" name="BMC Genomics">
        <title>A pangenomic analysis of the Nannochloropsis organellar genomes reveals novel genetic variations in key metabolic genes.</title>
        <authorList>
            <person name="Starkenburg S.R."/>
            <person name="Kwon K.J."/>
            <person name="Jha R.K."/>
            <person name="McKay C."/>
            <person name="Jacobs M."/>
            <person name="Chertkov O."/>
            <person name="Twary S."/>
            <person name="Rocap G."/>
            <person name="Cattolico R.A."/>
        </authorList>
    </citation>
    <scope>NUCLEOTIDE SEQUENCE</scope>
    <source>
        <strain evidence="1">CCMP526</strain>
    </source>
</reference>
<evidence type="ECO:0000313" key="1">
    <source>
        <dbReference type="EMBL" id="AHX25072.1"/>
    </source>
</evidence>
<dbReference type="EMBL" id="KJ410682">
    <property type="protein sequence ID" value="AHX25072.1"/>
    <property type="molecule type" value="Genomic_DNA"/>
</dbReference>
<protein>
    <submittedName>
        <fullName evidence="1">ATP synthase CF1 delta chain</fullName>
    </submittedName>
</protein>
<keyword evidence="1" id="KW-0934">Plastid</keyword>
<accession>A0A023PL12</accession>
<name>A0A023PL12_9STRA</name>
<organism evidence="1">
    <name type="scientific">Nannochloropsis gaditana</name>
    <dbReference type="NCBI Taxonomy" id="72520"/>
    <lineage>
        <taxon>Eukaryota</taxon>
        <taxon>Sar</taxon>
        <taxon>Stramenopiles</taxon>
        <taxon>Ochrophyta</taxon>
        <taxon>Eustigmatophyceae</taxon>
        <taxon>Eustigmatales</taxon>
        <taxon>Monodopsidaceae</taxon>
        <taxon>Nannochloropsis</taxon>
    </lineage>
</organism>
<proteinExistence type="predicted"/>